<dbReference type="GO" id="GO:0015171">
    <property type="term" value="F:amino acid transmembrane transporter activity"/>
    <property type="evidence" value="ECO:0007669"/>
    <property type="project" value="TreeGrafter"/>
</dbReference>
<gene>
    <name evidence="7" type="primary">argO</name>
    <name evidence="7" type="ORF">GCM10007894_22570</name>
</gene>
<protein>
    <submittedName>
        <fullName evidence="7">Amino acid transporter</fullName>
    </submittedName>
</protein>
<proteinExistence type="predicted"/>
<dbReference type="PANTHER" id="PTHR30086:SF20">
    <property type="entry name" value="ARGININE EXPORTER PROTEIN ARGO-RELATED"/>
    <property type="match status" value="1"/>
</dbReference>
<accession>A0AA37TXN9</accession>
<dbReference type="EMBL" id="BSPO01000003">
    <property type="protein sequence ID" value="GLS84280.1"/>
    <property type="molecule type" value="Genomic_DNA"/>
</dbReference>
<dbReference type="Proteomes" id="UP001157439">
    <property type="component" value="Unassembled WGS sequence"/>
</dbReference>
<dbReference type="RefSeq" id="WP_095498232.1">
    <property type="nucleotide sequence ID" value="NZ_BSPO01000003.1"/>
</dbReference>
<keyword evidence="2" id="KW-1003">Cell membrane</keyword>
<feature type="transmembrane region" description="Helical" evidence="6">
    <location>
        <begin position="186"/>
        <end position="203"/>
    </location>
</feature>
<evidence type="ECO:0000313" key="8">
    <source>
        <dbReference type="Proteomes" id="UP001157439"/>
    </source>
</evidence>
<organism evidence="7 8">
    <name type="scientific">Paraferrimonas haliotis</name>
    <dbReference type="NCBI Taxonomy" id="2013866"/>
    <lineage>
        <taxon>Bacteria</taxon>
        <taxon>Pseudomonadati</taxon>
        <taxon>Pseudomonadota</taxon>
        <taxon>Gammaproteobacteria</taxon>
        <taxon>Alteromonadales</taxon>
        <taxon>Ferrimonadaceae</taxon>
        <taxon>Paraferrimonas</taxon>
    </lineage>
</organism>
<evidence type="ECO:0000256" key="2">
    <source>
        <dbReference type="ARBA" id="ARBA00022475"/>
    </source>
</evidence>
<feature type="transmembrane region" description="Helical" evidence="6">
    <location>
        <begin position="146"/>
        <end position="165"/>
    </location>
</feature>
<comment type="subcellular location">
    <subcellularLocation>
        <location evidence="1">Cell membrane</location>
        <topology evidence="1">Multi-pass membrane protein</topology>
    </subcellularLocation>
</comment>
<sequence length="208" mass="22527">MAVAFVQGMGIGASLIMAVGAQNAFVLKQGIKRNHSMPIAMLCSLIDAIMITAGVMGMGQLIMNFPALAHAASFGGAAFLFWYGFNALRASFKPQAIDTDSSKAADSLKKAVLTTLAISLLNPHLYLDTVVLLGSISTQFHADDRAWFGAGAVLASFVWFFTLSYGSRYLAPVFTNPKAWAYLDRFIFVTMWAIAFAILSPYIKMLFS</sequence>
<evidence type="ECO:0000256" key="1">
    <source>
        <dbReference type="ARBA" id="ARBA00004651"/>
    </source>
</evidence>
<dbReference type="GO" id="GO:0005886">
    <property type="term" value="C:plasma membrane"/>
    <property type="evidence" value="ECO:0007669"/>
    <property type="project" value="UniProtKB-SubCell"/>
</dbReference>
<comment type="caution">
    <text evidence="7">The sequence shown here is derived from an EMBL/GenBank/DDBJ whole genome shotgun (WGS) entry which is preliminary data.</text>
</comment>
<dbReference type="InterPro" id="IPR001123">
    <property type="entry name" value="LeuE-type"/>
</dbReference>
<keyword evidence="4 6" id="KW-1133">Transmembrane helix</keyword>
<feature type="transmembrane region" description="Helical" evidence="6">
    <location>
        <begin position="68"/>
        <end position="88"/>
    </location>
</feature>
<keyword evidence="8" id="KW-1185">Reference proteome</keyword>
<name>A0AA37TXN9_9GAMM</name>
<keyword evidence="3 6" id="KW-0812">Transmembrane</keyword>
<evidence type="ECO:0000256" key="6">
    <source>
        <dbReference type="SAM" id="Phobius"/>
    </source>
</evidence>
<reference evidence="7 8" key="1">
    <citation type="journal article" date="2014" name="Int. J. Syst. Evol. Microbiol.">
        <title>Complete genome sequence of Corynebacterium casei LMG S-19264T (=DSM 44701T), isolated from a smear-ripened cheese.</title>
        <authorList>
            <consortium name="US DOE Joint Genome Institute (JGI-PGF)"/>
            <person name="Walter F."/>
            <person name="Albersmeier A."/>
            <person name="Kalinowski J."/>
            <person name="Ruckert C."/>
        </authorList>
    </citation>
    <scope>NUCLEOTIDE SEQUENCE [LARGE SCALE GENOMIC DNA]</scope>
    <source>
        <strain evidence="7 8">NBRC 112785</strain>
    </source>
</reference>
<dbReference type="Pfam" id="PF01810">
    <property type="entry name" value="LysE"/>
    <property type="match status" value="1"/>
</dbReference>
<keyword evidence="5 6" id="KW-0472">Membrane</keyword>
<feature type="transmembrane region" description="Helical" evidence="6">
    <location>
        <begin position="39"/>
        <end position="62"/>
    </location>
</feature>
<evidence type="ECO:0000256" key="3">
    <source>
        <dbReference type="ARBA" id="ARBA00022692"/>
    </source>
</evidence>
<dbReference type="AlphaFoldDB" id="A0AA37TXN9"/>
<dbReference type="PANTHER" id="PTHR30086">
    <property type="entry name" value="ARGININE EXPORTER PROTEIN ARGO"/>
    <property type="match status" value="1"/>
</dbReference>
<evidence type="ECO:0000256" key="5">
    <source>
        <dbReference type="ARBA" id="ARBA00023136"/>
    </source>
</evidence>
<evidence type="ECO:0000256" key="4">
    <source>
        <dbReference type="ARBA" id="ARBA00022989"/>
    </source>
</evidence>
<feature type="transmembrane region" description="Helical" evidence="6">
    <location>
        <begin position="6"/>
        <end position="27"/>
    </location>
</feature>
<evidence type="ECO:0000313" key="7">
    <source>
        <dbReference type="EMBL" id="GLS84280.1"/>
    </source>
</evidence>